<dbReference type="InterPro" id="IPR050708">
    <property type="entry name" value="T6SS_VgrG/RHS"/>
</dbReference>
<proteinExistence type="inferred from homology"/>
<dbReference type="InterPro" id="IPR037026">
    <property type="entry name" value="Vgr_OB-fold_dom_sf"/>
</dbReference>
<dbReference type="PANTHER" id="PTHR32305">
    <property type="match status" value="1"/>
</dbReference>
<dbReference type="EMBL" id="JAGTJJ010000061">
    <property type="protein sequence ID" value="MDC3987948.1"/>
    <property type="molecule type" value="Genomic_DNA"/>
</dbReference>
<dbReference type="SUPFAM" id="SSF69255">
    <property type="entry name" value="gp5 N-terminal domain-like"/>
    <property type="match status" value="1"/>
</dbReference>
<dbReference type="Pfam" id="PF22178">
    <property type="entry name" value="Gp5_trimer_C"/>
    <property type="match status" value="1"/>
</dbReference>
<dbReference type="Gene3D" id="3.55.50.10">
    <property type="entry name" value="Baseplate protein-like domains"/>
    <property type="match status" value="1"/>
</dbReference>
<evidence type="ECO:0000256" key="1">
    <source>
        <dbReference type="ARBA" id="ARBA00004613"/>
    </source>
</evidence>
<accession>A0A9X3XFT6</accession>
<dbReference type="NCBIfam" id="TIGR03361">
    <property type="entry name" value="VI_Rhs_Vgr"/>
    <property type="match status" value="1"/>
</dbReference>
<dbReference type="SUPFAM" id="SSF69279">
    <property type="entry name" value="Phage tail proteins"/>
    <property type="match status" value="2"/>
</dbReference>
<dbReference type="RefSeq" id="WP_272427578.1">
    <property type="nucleotide sequence ID" value="NZ_JAGTJJ010000061.1"/>
</dbReference>
<evidence type="ECO:0000256" key="3">
    <source>
        <dbReference type="ARBA" id="ARBA00022525"/>
    </source>
</evidence>
<protein>
    <submittedName>
        <fullName evidence="7">Type VI secretion system tip protein VgrG</fullName>
    </submittedName>
</protein>
<dbReference type="Pfam" id="PF05954">
    <property type="entry name" value="Phage_GPD"/>
    <property type="match status" value="1"/>
</dbReference>
<dbReference type="InterPro" id="IPR006533">
    <property type="entry name" value="T6SS_Vgr_RhsGE"/>
</dbReference>
<comment type="subcellular location">
    <subcellularLocation>
        <location evidence="1">Secreted</location>
    </subcellularLocation>
</comment>
<evidence type="ECO:0000256" key="4">
    <source>
        <dbReference type="SAM" id="MobiDB-lite"/>
    </source>
</evidence>
<evidence type="ECO:0000259" key="6">
    <source>
        <dbReference type="Pfam" id="PF22178"/>
    </source>
</evidence>
<dbReference type="AlphaFoldDB" id="A0A9X3XFT6"/>
<comment type="similarity">
    <text evidence="2">Belongs to the VgrG protein family.</text>
</comment>
<evidence type="ECO:0000313" key="8">
    <source>
        <dbReference type="Proteomes" id="UP001151081"/>
    </source>
</evidence>
<dbReference type="SUPFAM" id="SSF69349">
    <property type="entry name" value="Phage fibre proteins"/>
    <property type="match status" value="1"/>
</dbReference>
<evidence type="ECO:0000313" key="7">
    <source>
        <dbReference type="EMBL" id="MDC3987948.1"/>
    </source>
</evidence>
<dbReference type="Gene3D" id="2.30.110.50">
    <property type="match status" value="1"/>
</dbReference>
<dbReference type="Gene3D" id="2.40.50.230">
    <property type="entry name" value="Gp5 N-terminal domain"/>
    <property type="match status" value="1"/>
</dbReference>
<evidence type="ECO:0000259" key="5">
    <source>
        <dbReference type="Pfam" id="PF04717"/>
    </source>
</evidence>
<dbReference type="Proteomes" id="UP001151081">
    <property type="component" value="Unassembled WGS sequence"/>
</dbReference>
<evidence type="ECO:0000256" key="2">
    <source>
        <dbReference type="ARBA" id="ARBA00005558"/>
    </source>
</evidence>
<dbReference type="Pfam" id="PF04717">
    <property type="entry name" value="Phage_base_V"/>
    <property type="match status" value="1"/>
</dbReference>
<feature type="domain" description="Gp5/Type VI secretion system Vgr protein OB-fold" evidence="5">
    <location>
        <begin position="399"/>
        <end position="466"/>
    </location>
</feature>
<dbReference type="InterPro" id="IPR006531">
    <property type="entry name" value="Gp5/Vgr_OB"/>
</dbReference>
<sequence length="618" mass="67973">MQTTTPPSDGPISLSAAAFGADPRPVVQLSGVEEVSHPFRFVVHIGVDDPRALVDRLLGMPATLTLRASNGAERRIHGVVERASVGTYLAGNIDGHEAVLELVLVPQLALLGHRTLSRVFQDMAMPAAASSVLAEHRVAFRWNAAHTYPPREYCVQYRESDLSFIERIAAEAGIHYHFADAVEDTVLVFCDAVSLLKPVPGAPQLNARPLGDDVGTMASDRPLREDQAAGFHVTRRVAPTSVLMRDYDFERPLLELRGKSAPIASPILHEQSSIPAQPTPGLSLYEHHGEYEESNVDGVNATILLEQLRHDAEVATGDTGCRLLAPGFLIELHDHPIAALNEAYVVTRVEHTYQRTRYQARFHAVPQQKPYRPAPPERRVVQTLESATVTGPAGQEIHTDEHGRVRVRFHWDLRSGSEERTSCFVRVLQPWAGSGWGSQFIPRIGMEVLVSFLGGDPDRPVVLGSMVNATHPHPFPLPSATRSGIRTSSTPNARGYNELSFEDAAGAEELFLRAERDLRENVQNDRLVLEGRQVRAGSGEDVRRVAAARAWIRVHVSQVSPVRERCRSREGLVGPPAGASQDRNREQNWREARQAQGGRRCNRATGAKRARGACRQGG</sequence>
<dbReference type="PANTHER" id="PTHR32305:SF15">
    <property type="entry name" value="PROTEIN RHSA-RELATED"/>
    <property type="match status" value="1"/>
</dbReference>
<feature type="region of interest" description="Disordered" evidence="4">
    <location>
        <begin position="474"/>
        <end position="496"/>
    </location>
</feature>
<feature type="compositionally biased region" description="Basic residues" evidence="4">
    <location>
        <begin position="600"/>
        <end position="612"/>
    </location>
</feature>
<organism evidence="7 8">
    <name type="scientific">Polyangium jinanense</name>
    <dbReference type="NCBI Taxonomy" id="2829994"/>
    <lineage>
        <taxon>Bacteria</taxon>
        <taxon>Pseudomonadati</taxon>
        <taxon>Myxococcota</taxon>
        <taxon>Polyangia</taxon>
        <taxon>Polyangiales</taxon>
        <taxon>Polyangiaceae</taxon>
        <taxon>Polyangium</taxon>
    </lineage>
</organism>
<feature type="region of interest" description="Disordered" evidence="4">
    <location>
        <begin position="566"/>
        <end position="618"/>
    </location>
</feature>
<reference evidence="7 8" key="1">
    <citation type="submission" date="2021-04" db="EMBL/GenBank/DDBJ databases">
        <title>Genome analysis of Polyangium sp.</title>
        <authorList>
            <person name="Li Y."/>
            <person name="Wang J."/>
        </authorList>
    </citation>
    <scope>NUCLEOTIDE SEQUENCE [LARGE SCALE GENOMIC DNA]</scope>
    <source>
        <strain evidence="7 8">SDU14</strain>
    </source>
</reference>
<dbReference type="NCBIfam" id="TIGR01646">
    <property type="entry name" value="vgr_GE"/>
    <property type="match status" value="1"/>
</dbReference>
<feature type="domain" description="Gp5/Type VI secretion system Vgr C-terminal trimerisation" evidence="6">
    <location>
        <begin position="483"/>
        <end position="526"/>
    </location>
</feature>
<dbReference type="InterPro" id="IPR017847">
    <property type="entry name" value="T6SS_RhsGE_Vgr_subset"/>
</dbReference>
<keyword evidence="3" id="KW-0964">Secreted</keyword>
<dbReference type="GO" id="GO:0005576">
    <property type="term" value="C:extracellular region"/>
    <property type="evidence" value="ECO:0007669"/>
    <property type="project" value="UniProtKB-SubCell"/>
</dbReference>
<gene>
    <name evidence="7" type="primary">tssI</name>
    <name evidence="7" type="ORF">KEG57_46210</name>
</gene>
<feature type="compositionally biased region" description="Polar residues" evidence="4">
    <location>
        <begin position="480"/>
        <end position="492"/>
    </location>
</feature>
<keyword evidence="8" id="KW-1185">Reference proteome</keyword>
<comment type="caution">
    <text evidence="7">The sequence shown here is derived from an EMBL/GenBank/DDBJ whole genome shotgun (WGS) entry which is preliminary data.</text>
</comment>
<name>A0A9X3XFT6_9BACT</name>
<dbReference type="InterPro" id="IPR054030">
    <property type="entry name" value="Gp5_Vgr_C"/>
</dbReference>
<dbReference type="Gene3D" id="4.10.220.110">
    <property type="match status" value="1"/>
</dbReference>
<feature type="compositionally biased region" description="Basic and acidic residues" evidence="4">
    <location>
        <begin position="582"/>
        <end position="593"/>
    </location>
</feature>